<keyword evidence="1" id="KW-1133">Transmembrane helix</keyword>
<organism evidence="2">
    <name type="scientific">Solanum chacoense</name>
    <name type="common">Chaco potato</name>
    <dbReference type="NCBI Taxonomy" id="4108"/>
    <lineage>
        <taxon>Eukaryota</taxon>
        <taxon>Viridiplantae</taxon>
        <taxon>Streptophyta</taxon>
        <taxon>Embryophyta</taxon>
        <taxon>Tracheophyta</taxon>
        <taxon>Spermatophyta</taxon>
        <taxon>Magnoliopsida</taxon>
        <taxon>eudicotyledons</taxon>
        <taxon>Gunneridae</taxon>
        <taxon>Pentapetalae</taxon>
        <taxon>asterids</taxon>
        <taxon>lamiids</taxon>
        <taxon>Solanales</taxon>
        <taxon>Solanaceae</taxon>
        <taxon>Solanoideae</taxon>
        <taxon>Solaneae</taxon>
        <taxon>Solanum</taxon>
    </lineage>
</organism>
<sequence length="97" mass="11703">MQNEKIIFLYNILVLSLWRTYILLQHLHETVGHHLWFGWGLPFHYSTIYVAWTLKKILMVLVIFFKVTAFFDEFVNRSRFLMKDSMKITCYILASLV</sequence>
<keyword evidence="1" id="KW-0472">Membrane</keyword>
<proteinExistence type="predicted"/>
<evidence type="ECO:0000256" key="1">
    <source>
        <dbReference type="SAM" id="Phobius"/>
    </source>
</evidence>
<evidence type="ECO:0000313" key="2">
    <source>
        <dbReference type="EMBL" id="JAP19061.1"/>
    </source>
</evidence>
<dbReference type="AlphaFoldDB" id="A0A0V0HF73"/>
<dbReference type="EMBL" id="GEDG01020512">
    <property type="protein sequence ID" value="JAP19061.1"/>
    <property type="molecule type" value="Transcribed_RNA"/>
</dbReference>
<accession>A0A0V0HF73</accession>
<feature type="transmembrane region" description="Helical" evidence="1">
    <location>
        <begin position="58"/>
        <end position="75"/>
    </location>
</feature>
<keyword evidence="1" id="KW-0812">Transmembrane</keyword>
<name>A0A0V0HF73_SOLCH</name>
<protein>
    <submittedName>
        <fullName evidence="2">Putative ovule protein</fullName>
    </submittedName>
</protein>
<feature type="transmembrane region" description="Helical" evidence="1">
    <location>
        <begin position="6"/>
        <end position="24"/>
    </location>
</feature>
<reference evidence="2" key="1">
    <citation type="submission" date="2015-12" db="EMBL/GenBank/DDBJ databases">
        <title>Gene expression during late stages of embryo sac development: a critical building block for successful pollen-pistil interactions.</title>
        <authorList>
            <person name="Liu Y."/>
            <person name="Joly V."/>
            <person name="Sabar M."/>
            <person name="Matton D.P."/>
        </authorList>
    </citation>
    <scope>NUCLEOTIDE SEQUENCE</scope>
</reference>